<accession>A0A9X3B2D3</accession>
<keyword evidence="2" id="KW-0255">Endonuclease</keyword>
<dbReference type="InterPro" id="IPR007346">
    <property type="entry name" value="Endonuclease-I"/>
</dbReference>
<proteinExistence type="inferred from homology"/>
<keyword evidence="2" id="KW-0540">Nuclease</keyword>
<comment type="caution">
    <text evidence="2">The sequence shown here is derived from an EMBL/GenBank/DDBJ whole genome shotgun (WGS) entry which is preliminary data.</text>
</comment>
<evidence type="ECO:0000256" key="1">
    <source>
        <dbReference type="ARBA" id="ARBA00006429"/>
    </source>
</evidence>
<evidence type="ECO:0000313" key="3">
    <source>
        <dbReference type="Proteomes" id="UP001155604"/>
    </source>
</evidence>
<keyword evidence="3" id="KW-1185">Reference proteome</keyword>
<dbReference type="Proteomes" id="UP001155604">
    <property type="component" value="Unassembled WGS sequence"/>
</dbReference>
<dbReference type="Pfam" id="PF04231">
    <property type="entry name" value="Endonuclease_1"/>
    <property type="match status" value="1"/>
</dbReference>
<dbReference type="RefSeq" id="WP_261274012.1">
    <property type="nucleotide sequence ID" value="NZ_JAMTCC010000071.1"/>
</dbReference>
<protein>
    <submittedName>
        <fullName evidence="2">Endonuclease</fullName>
    </submittedName>
</protein>
<sequence length="62" mass="7443">YLYMDQSYPKYSMSKPQRQLMSAWDKQYPVNVQECQRAKKIAAIQLNDNEIVKTRCQQANIW</sequence>
<dbReference type="AlphaFoldDB" id="A0A9X3B2D3"/>
<dbReference type="InterPro" id="IPR044925">
    <property type="entry name" value="His-Me_finger_sf"/>
</dbReference>
<keyword evidence="2" id="KW-0378">Hydrolase</keyword>
<gene>
    <name evidence="2" type="ORF">NE536_21910</name>
</gene>
<dbReference type="EMBL" id="JAMTCC010000071">
    <property type="protein sequence ID" value="MCT7948004.1"/>
    <property type="molecule type" value="Genomic_DNA"/>
</dbReference>
<evidence type="ECO:0000313" key="2">
    <source>
        <dbReference type="EMBL" id="MCT7948004.1"/>
    </source>
</evidence>
<dbReference type="SUPFAM" id="SSF54060">
    <property type="entry name" value="His-Me finger endonucleases"/>
    <property type="match status" value="1"/>
</dbReference>
<organism evidence="2 3">
    <name type="scientific">Shewanella septentrionalis</name>
    <dbReference type="NCBI Taxonomy" id="2952223"/>
    <lineage>
        <taxon>Bacteria</taxon>
        <taxon>Pseudomonadati</taxon>
        <taxon>Pseudomonadota</taxon>
        <taxon>Gammaproteobacteria</taxon>
        <taxon>Alteromonadales</taxon>
        <taxon>Shewanellaceae</taxon>
        <taxon>Shewanella</taxon>
    </lineage>
</organism>
<dbReference type="GO" id="GO:0004519">
    <property type="term" value="F:endonuclease activity"/>
    <property type="evidence" value="ECO:0007669"/>
    <property type="project" value="UniProtKB-KW"/>
</dbReference>
<reference evidence="2" key="1">
    <citation type="journal article" date="2023" name="Int. J. Syst. Evol. Microbiol.">
        <title>&lt;i&gt;Shewanella septentrionalis&lt;/i&gt; sp. nov. and &lt;i&gt;Shewanella holmiensis&lt;/i&gt; sp. nov., isolated from Baltic Sea water and sediments.</title>
        <authorList>
            <person name="Martin-Rodriguez A.J."/>
            <person name="Thorell K."/>
            <person name="Joffre E."/>
            <person name="Jensie-Markopoulos S."/>
            <person name="Moore E.R.B."/>
            <person name="Sjoling A."/>
        </authorList>
    </citation>
    <scope>NUCLEOTIDE SEQUENCE</scope>
    <source>
        <strain evidence="2">SP1W3</strain>
    </source>
</reference>
<feature type="non-terminal residue" evidence="2">
    <location>
        <position position="1"/>
    </location>
</feature>
<comment type="similarity">
    <text evidence="1">Belongs to the EndA/NucM nuclease family.</text>
</comment>
<name>A0A9X3B2D3_9GAMM</name>